<keyword evidence="5" id="KW-0812">Transmembrane</keyword>
<evidence type="ECO:0000256" key="3">
    <source>
        <dbReference type="ARBA" id="ARBA00022676"/>
    </source>
</evidence>
<dbReference type="GO" id="GO:0009103">
    <property type="term" value="P:lipopolysaccharide biosynthetic process"/>
    <property type="evidence" value="ECO:0007669"/>
    <property type="project" value="UniProtKB-ARBA"/>
</dbReference>
<reference evidence="8 9" key="1">
    <citation type="submission" date="2020-02" db="EMBL/GenBank/DDBJ databases">
        <title>Genome analysis of Thermosulfuriphilus ammonigenes ST65T, an anaerobic thermophilic chemolithoautotrophic bacterium isolated from a deep-sea hydrothermal vent.</title>
        <authorList>
            <person name="Slobodkina G."/>
            <person name="Allioux M."/>
            <person name="Merkel A."/>
            <person name="Alain K."/>
            <person name="Jebbar M."/>
            <person name="Slobodkin A."/>
        </authorList>
    </citation>
    <scope>NUCLEOTIDE SEQUENCE [LARGE SCALE GENOMIC DNA]</scope>
    <source>
        <strain evidence="8 9">ST65</strain>
    </source>
</reference>
<evidence type="ECO:0000313" key="8">
    <source>
        <dbReference type="EMBL" id="QIJ72598.1"/>
    </source>
</evidence>
<dbReference type="RefSeq" id="WP_166032814.1">
    <property type="nucleotide sequence ID" value="NZ_CP048877.1"/>
</dbReference>
<dbReference type="Proteomes" id="UP000502179">
    <property type="component" value="Chromosome"/>
</dbReference>
<dbReference type="GO" id="GO:0005886">
    <property type="term" value="C:plasma membrane"/>
    <property type="evidence" value="ECO:0007669"/>
    <property type="project" value="UniProtKB-SubCell"/>
</dbReference>
<dbReference type="InterPro" id="IPR038731">
    <property type="entry name" value="RgtA/B/C-like"/>
</dbReference>
<comment type="subcellular location">
    <subcellularLocation>
        <location evidence="1">Cell membrane</location>
        <topology evidence="1">Multi-pass membrane protein</topology>
    </subcellularLocation>
</comment>
<keyword evidence="3" id="KW-0328">Glycosyltransferase</keyword>
<dbReference type="Pfam" id="PF13231">
    <property type="entry name" value="PMT_2"/>
    <property type="match status" value="1"/>
</dbReference>
<proteinExistence type="predicted"/>
<dbReference type="PANTHER" id="PTHR33908">
    <property type="entry name" value="MANNOSYLTRANSFERASE YKCB-RELATED"/>
    <property type="match status" value="1"/>
</dbReference>
<dbReference type="InterPro" id="IPR050297">
    <property type="entry name" value="LipidA_mod_glycosyltrf_83"/>
</dbReference>
<dbReference type="KEGG" id="tav:G4V39_10070"/>
<dbReference type="PANTHER" id="PTHR33908:SF11">
    <property type="entry name" value="MEMBRANE PROTEIN"/>
    <property type="match status" value="1"/>
</dbReference>
<organism evidence="8 9">
    <name type="scientific">Thermosulfuriphilus ammonigenes</name>
    <dbReference type="NCBI Taxonomy" id="1936021"/>
    <lineage>
        <taxon>Bacteria</taxon>
        <taxon>Pseudomonadati</taxon>
        <taxon>Thermodesulfobacteriota</taxon>
        <taxon>Thermodesulfobacteria</taxon>
        <taxon>Thermodesulfobacteriales</taxon>
        <taxon>Thermodesulfobacteriaceae</taxon>
        <taxon>Thermosulfuriphilus</taxon>
    </lineage>
</organism>
<dbReference type="GO" id="GO:0016763">
    <property type="term" value="F:pentosyltransferase activity"/>
    <property type="evidence" value="ECO:0007669"/>
    <property type="project" value="TreeGrafter"/>
</dbReference>
<accession>A0A6G7PYS5</accession>
<keyword evidence="4 8" id="KW-0808">Transferase</keyword>
<sequence>MGRNLVLEVRKLVNIYFLLLFYLLFSFCIFYLFFINQPLNIVDEQYYNKLALSILERGEFGWRPGHLTAIRPPLYPVFLALIYKVFGPENYNAVRLIQIFLSLASGWLVYSLAKRIFHEEKVALLATGLFLFYPSLLLFNYLLLTEILFIFLFLLSIWFLLSFKRSFRSLFIAGIFWGLASLTRSVTYPLTPFVALFLIFAAPSEKRGLLAAALFLSATILTLSPWIIRNYRVFGHFVAVDTMGGLNLYMGNYKHTPLHRAWAAVSNPPEIAWYQGHEDELKELNEAEKQRWAIKKALKFMKEHPGLTALRTLIKTANFWQLERTIIAGMQKGIFPGLQNKITQVILTLSILLAYVTVAILGFSGLLLRILNHRGSYAFPQDYIQRGRTERFADWLIFLIISYFTAIHALVFGHSRYHLPLIPLLGIYASYLVVNFRAIRQNQPEFKVILGVVFLTFACFWGYDILIGSKDKVIAFLSSLTGRFY</sequence>
<evidence type="ECO:0000256" key="2">
    <source>
        <dbReference type="ARBA" id="ARBA00022475"/>
    </source>
</evidence>
<dbReference type="EMBL" id="CP048877">
    <property type="protein sequence ID" value="QIJ72598.1"/>
    <property type="molecule type" value="Genomic_DNA"/>
</dbReference>
<dbReference type="AlphaFoldDB" id="A0A6G7PYS5"/>
<evidence type="ECO:0000256" key="6">
    <source>
        <dbReference type="ARBA" id="ARBA00022989"/>
    </source>
</evidence>
<keyword evidence="7" id="KW-0472">Membrane</keyword>
<evidence type="ECO:0000313" key="9">
    <source>
        <dbReference type="Proteomes" id="UP000502179"/>
    </source>
</evidence>
<evidence type="ECO:0000256" key="5">
    <source>
        <dbReference type="ARBA" id="ARBA00022692"/>
    </source>
</evidence>
<protein>
    <submittedName>
        <fullName evidence="8">Glycosyltransferase family 39 protein</fullName>
    </submittedName>
</protein>
<keyword evidence="9" id="KW-1185">Reference proteome</keyword>
<evidence type="ECO:0000256" key="4">
    <source>
        <dbReference type="ARBA" id="ARBA00022679"/>
    </source>
</evidence>
<evidence type="ECO:0000256" key="7">
    <source>
        <dbReference type="ARBA" id="ARBA00023136"/>
    </source>
</evidence>
<evidence type="ECO:0000256" key="1">
    <source>
        <dbReference type="ARBA" id="ARBA00004651"/>
    </source>
</evidence>
<keyword evidence="2" id="KW-1003">Cell membrane</keyword>
<gene>
    <name evidence="8" type="ORF">G4V39_10070</name>
</gene>
<name>A0A6G7PYS5_9BACT</name>
<keyword evidence="6" id="KW-1133">Transmembrane helix</keyword>